<keyword evidence="4" id="KW-1133">Transmembrane helix</keyword>
<dbReference type="InParanoid" id="A0A218ZG38"/>
<accession>A0A218ZG38</accession>
<evidence type="ECO:0000313" key="5">
    <source>
        <dbReference type="EMBL" id="OWP06722.1"/>
    </source>
</evidence>
<dbReference type="AlphaFoldDB" id="A0A218ZG38"/>
<dbReference type="Proteomes" id="UP000242519">
    <property type="component" value="Unassembled WGS sequence"/>
</dbReference>
<evidence type="ECO:0000313" key="6">
    <source>
        <dbReference type="Proteomes" id="UP000242519"/>
    </source>
</evidence>
<feature type="transmembrane region" description="Helical" evidence="4">
    <location>
        <begin position="27"/>
        <end position="44"/>
    </location>
</feature>
<evidence type="ECO:0000256" key="4">
    <source>
        <dbReference type="SAM" id="Phobius"/>
    </source>
</evidence>
<evidence type="ECO:0000256" key="2">
    <source>
        <dbReference type="ARBA" id="ARBA00022676"/>
    </source>
</evidence>
<keyword evidence="6" id="KW-1185">Reference proteome</keyword>
<evidence type="ECO:0000256" key="1">
    <source>
        <dbReference type="ARBA" id="ARBA00005664"/>
    </source>
</evidence>
<organism evidence="5 6">
    <name type="scientific">Diplocarpon coronariae</name>
    <dbReference type="NCBI Taxonomy" id="2795749"/>
    <lineage>
        <taxon>Eukaryota</taxon>
        <taxon>Fungi</taxon>
        <taxon>Dikarya</taxon>
        <taxon>Ascomycota</taxon>
        <taxon>Pezizomycotina</taxon>
        <taxon>Leotiomycetes</taxon>
        <taxon>Helotiales</taxon>
        <taxon>Drepanopezizaceae</taxon>
        <taxon>Diplocarpon</taxon>
    </lineage>
</organism>
<comment type="similarity">
    <text evidence="1">Belongs to the glycosyltransferase 34 family.</text>
</comment>
<protein>
    <recommendedName>
        <fullName evidence="7">Galactosyl transferase GMA12/MNN10 family protein</fullName>
    </recommendedName>
</protein>
<keyword evidence="4" id="KW-0812">Transmembrane</keyword>
<gene>
    <name evidence="5" type="ORF">B2J93_15</name>
</gene>
<evidence type="ECO:0000256" key="3">
    <source>
        <dbReference type="ARBA" id="ARBA00022679"/>
    </source>
</evidence>
<dbReference type="PANTHER" id="PTHR31306:SF8">
    <property type="entry name" value="GLYCOSYLTRANSFERASE FAMILY 34 PROTEIN"/>
    <property type="match status" value="1"/>
</dbReference>
<dbReference type="Gene3D" id="3.90.550.10">
    <property type="entry name" value="Spore Coat Polysaccharide Biosynthesis Protein SpsA, Chain A"/>
    <property type="match status" value="1"/>
</dbReference>
<keyword evidence="2" id="KW-0328">Glycosyltransferase</keyword>
<dbReference type="Pfam" id="PF05637">
    <property type="entry name" value="Glyco_transf_34"/>
    <property type="match status" value="1"/>
</dbReference>
<proteinExistence type="inferred from homology"/>
<name>A0A218ZG38_9HELO</name>
<dbReference type="InterPro" id="IPR008630">
    <property type="entry name" value="Glyco_trans_34"/>
</dbReference>
<comment type="caution">
    <text evidence="5">The sequence shown here is derived from an EMBL/GenBank/DDBJ whole genome shotgun (WGS) entry which is preliminary data.</text>
</comment>
<dbReference type="GO" id="GO:0016757">
    <property type="term" value="F:glycosyltransferase activity"/>
    <property type="evidence" value="ECO:0007669"/>
    <property type="project" value="UniProtKB-KW"/>
</dbReference>
<dbReference type="InterPro" id="IPR029044">
    <property type="entry name" value="Nucleotide-diphossugar_trans"/>
</dbReference>
<reference evidence="5 6" key="1">
    <citation type="submission" date="2017-04" db="EMBL/GenBank/DDBJ databases">
        <title>Draft genome sequence of Marssonina coronaria NL1: causal agent of apple blotch.</title>
        <authorList>
            <person name="Cheng Q."/>
        </authorList>
    </citation>
    <scope>NUCLEOTIDE SEQUENCE [LARGE SCALE GENOMIC DNA]</scope>
    <source>
        <strain evidence="5 6">NL1</strain>
    </source>
</reference>
<dbReference type="STRING" id="503106.A0A218ZG38"/>
<dbReference type="GO" id="GO:0000139">
    <property type="term" value="C:Golgi membrane"/>
    <property type="evidence" value="ECO:0007669"/>
    <property type="project" value="TreeGrafter"/>
</dbReference>
<dbReference type="GO" id="GO:0006487">
    <property type="term" value="P:protein N-linked glycosylation"/>
    <property type="evidence" value="ECO:0007669"/>
    <property type="project" value="TreeGrafter"/>
</dbReference>
<keyword evidence="4" id="KW-0472">Membrane</keyword>
<dbReference type="EMBL" id="MZNU01000036">
    <property type="protein sequence ID" value="OWP06722.1"/>
    <property type="molecule type" value="Genomic_DNA"/>
</dbReference>
<evidence type="ECO:0008006" key="7">
    <source>
        <dbReference type="Google" id="ProtNLM"/>
    </source>
</evidence>
<keyword evidence="3" id="KW-0808">Transferase</keyword>
<sequence>MSFINHRSSQKFALPYHLRHRVRRSKVGISMLFWAIVLCGLYIFNFHSKVPGSDSRQAETAVSDQLPEGGKNGYQNIGKVSILYGDRKAGFERAMRTHDEHSRLHGYRMHLLRREILPGVWTKPAHILSILLQELSKPERERLSWLFWFDADTVLLNRKIPLEIFLPPAEHGDVKILTTDDFNGFNNGVFMVAVDPWSVELFANIVSFRDFEPDTKLFLHDQSAMEILLAKHKYAKYAVTVPQHWFNAFKEETNPNLTAPADQVRGGDLLVHLAGMLYQEEWLDIFCDRLEKDRSKWEVDLDKTTYPAEIEEFWRDLKR</sequence>
<dbReference type="OrthoDB" id="407658at2759"/>
<dbReference type="PANTHER" id="PTHR31306">
    <property type="entry name" value="ALPHA-1,6-MANNOSYLTRANSFERASE MNN11-RELATED"/>
    <property type="match status" value="1"/>
</dbReference>